<dbReference type="GO" id="GO:0005840">
    <property type="term" value="C:ribosome"/>
    <property type="evidence" value="ECO:0007669"/>
    <property type="project" value="UniProtKB-KW"/>
</dbReference>
<evidence type="ECO:0000313" key="1">
    <source>
        <dbReference type="EMBL" id="CDL72466.1"/>
    </source>
</evidence>
<name>W1I7K3_FUSPS</name>
<dbReference type="AlphaFoldDB" id="W1I7K3"/>
<reference evidence="1" key="1">
    <citation type="submission" date="2013-05" db="EMBL/GenBank/DDBJ databases">
        <title>Draft genome sequences of six wheat associated Fusarium spp. isolates.</title>
        <authorList>
            <person name="Moolhuijzen P.M."/>
            <person name="Manners J.M."/>
            <person name="Wilcox S."/>
            <person name="Bellgard M.I."/>
            <person name="Gardiner D.M."/>
        </authorList>
    </citation>
    <scope>NUCLEOTIDE SEQUENCE</scope>
    <source>
        <strain evidence="1">CS3220</strain>
    </source>
</reference>
<keyword evidence="1" id="KW-0255">Endonuclease</keyword>
<dbReference type="EMBL" id="CBMC010001467">
    <property type="protein sequence ID" value="CDL72466.1"/>
    <property type="molecule type" value="Genomic_DNA"/>
</dbReference>
<accession>W1I7K3</accession>
<dbReference type="EMBL" id="HG316774">
    <property type="protein sequence ID" value="CDX48486.1"/>
    <property type="molecule type" value="Genomic_DNA"/>
</dbReference>
<dbReference type="GO" id="GO:0004519">
    <property type="term" value="F:endonuclease activity"/>
    <property type="evidence" value="ECO:0007669"/>
    <property type="project" value="UniProtKB-KW"/>
</dbReference>
<keyword evidence="1" id="KW-0687">Ribonucleoprotein</keyword>
<gene>
    <name evidence="1" type="ORF">BN846_0126010</name>
</gene>
<sequence>MMMQRGEHLTAEGLQKIIGIRASLNRGLTPLLLEAFPNTVALVRPLLPPLKNVKLVGFAYSMSSWFYEWWWLF</sequence>
<protein>
    <submittedName>
        <fullName evidence="1">Ribosomal protein 3/homing endonuclease-like fusion protein n2 TaxGrosmannia RepIDC7SWE1_9PEZI</fullName>
    </submittedName>
</protein>
<keyword evidence="1" id="KW-0540">Nuclease</keyword>
<proteinExistence type="predicted"/>
<keyword evidence="1" id="KW-0689">Ribosomal protein</keyword>
<keyword evidence="1" id="KW-0378">Hydrolase</keyword>
<organism evidence="1">
    <name type="scientific">Fusarium pseudograminearum CS3220</name>
    <dbReference type="NCBI Taxonomy" id="1318456"/>
    <lineage>
        <taxon>Eukaryota</taxon>
        <taxon>Fungi</taxon>
        <taxon>Dikarya</taxon>
        <taxon>Ascomycota</taxon>
        <taxon>Pezizomycotina</taxon>
        <taxon>Sordariomycetes</taxon>
        <taxon>Hypocreomycetidae</taxon>
        <taxon>Hypocreales</taxon>
        <taxon>Nectriaceae</taxon>
        <taxon>Fusarium</taxon>
    </lineage>
</organism>